<dbReference type="PANTHER" id="PTHR24064">
    <property type="entry name" value="SOLUTE CARRIER FAMILY 22 MEMBER"/>
    <property type="match status" value="1"/>
</dbReference>
<evidence type="ECO:0000256" key="3">
    <source>
        <dbReference type="ARBA" id="ARBA00022989"/>
    </source>
</evidence>
<dbReference type="InterPro" id="IPR020846">
    <property type="entry name" value="MFS_dom"/>
</dbReference>
<dbReference type="Proteomes" id="UP001445335">
    <property type="component" value="Unassembled WGS sequence"/>
</dbReference>
<dbReference type="AlphaFoldDB" id="A0AAW1RZL6"/>
<evidence type="ECO:0000259" key="6">
    <source>
        <dbReference type="PROSITE" id="PS50850"/>
    </source>
</evidence>
<keyword evidence="2 5" id="KW-0812">Transmembrane</keyword>
<dbReference type="SUPFAM" id="SSF103473">
    <property type="entry name" value="MFS general substrate transporter"/>
    <property type="match status" value="1"/>
</dbReference>
<feature type="transmembrane region" description="Helical" evidence="5">
    <location>
        <begin position="138"/>
        <end position="158"/>
    </location>
</feature>
<evidence type="ECO:0000256" key="2">
    <source>
        <dbReference type="ARBA" id="ARBA00022692"/>
    </source>
</evidence>
<evidence type="ECO:0000256" key="4">
    <source>
        <dbReference type="ARBA" id="ARBA00023136"/>
    </source>
</evidence>
<feature type="domain" description="Major facilitator superfamily (MFS) profile" evidence="6">
    <location>
        <begin position="65"/>
        <end position="511"/>
    </location>
</feature>
<accession>A0AAW1RZL6</accession>
<comment type="caution">
    <text evidence="7">The sequence shown here is derived from an EMBL/GenBank/DDBJ whole genome shotgun (WGS) entry which is preliminary data.</text>
</comment>
<keyword evidence="3 5" id="KW-1133">Transmembrane helix</keyword>
<dbReference type="PROSITE" id="PS50850">
    <property type="entry name" value="MFS"/>
    <property type="match status" value="1"/>
</dbReference>
<feature type="transmembrane region" description="Helical" evidence="5">
    <location>
        <begin position="461"/>
        <end position="483"/>
    </location>
</feature>
<evidence type="ECO:0000313" key="8">
    <source>
        <dbReference type="Proteomes" id="UP001445335"/>
    </source>
</evidence>
<feature type="transmembrane region" description="Helical" evidence="5">
    <location>
        <begin position="111"/>
        <end position="131"/>
    </location>
</feature>
<protein>
    <recommendedName>
        <fullName evidence="6">Major facilitator superfamily (MFS) profile domain-containing protein</fullName>
    </recommendedName>
</protein>
<proteinExistence type="predicted"/>
<dbReference type="EMBL" id="JALJOU010000017">
    <property type="protein sequence ID" value="KAK9839247.1"/>
    <property type="molecule type" value="Genomic_DNA"/>
</dbReference>
<keyword evidence="8" id="KW-1185">Reference proteome</keyword>
<gene>
    <name evidence="7" type="ORF">WJX81_004005</name>
</gene>
<dbReference type="InterPro" id="IPR036259">
    <property type="entry name" value="MFS_trans_sf"/>
</dbReference>
<organism evidence="7 8">
    <name type="scientific">Elliptochloris bilobata</name>
    <dbReference type="NCBI Taxonomy" id="381761"/>
    <lineage>
        <taxon>Eukaryota</taxon>
        <taxon>Viridiplantae</taxon>
        <taxon>Chlorophyta</taxon>
        <taxon>core chlorophytes</taxon>
        <taxon>Trebouxiophyceae</taxon>
        <taxon>Trebouxiophyceae incertae sedis</taxon>
        <taxon>Elliptochloris clade</taxon>
        <taxon>Elliptochloris</taxon>
    </lineage>
</organism>
<evidence type="ECO:0000313" key="7">
    <source>
        <dbReference type="EMBL" id="KAK9839247.1"/>
    </source>
</evidence>
<dbReference type="GO" id="GO:0022857">
    <property type="term" value="F:transmembrane transporter activity"/>
    <property type="evidence" value="ECO:0007669"/>
    <property type="project" value="InterPro"/>
</dbReference>
<feature type="transmembrane region" description="Helical" evidence="5">
    <location>
        <begin position="164"/>
        <end position="189"/>
    </location>
</feature>
<sequence>MNLLLHNIRLCPCDKAHANGSLELGGMPACWQACIKACSSGSESSSGLAAVRVNPIARAARWVASWAVPGLGMFNESYYIFSVGNIKPIWTEEYPSCWKEKQGCSEPFLHALNYSQVAGLISGMVTVGMFIDRIGRKWGSVTTAGIMFVAGALLTAAAGPSPRATFAFLIGAQALFGFGCGGEFPVAAASASERAESEAHLRGLRGRTTVLVFSMQAWGNILNLAVLLFFLAVFRQTSAPYNPTLLSLTWRLQYGLGLLPIMYMLYHRIFRLQESAMWKEQRRLRQQASVDRKAGEHAAGGKAQSKRSRDWQKLALLLRHYWHRLAGAALGWFAWDFYYYGNKLFQSEFISIIYPGASLVQQLEFNLLNSCVALWGYYLAAFTIDLPWMGRRRMQVMGFAWLLILFLACGLAFAPLTGSAAGLRGFQTLYFVSSFWAQFGPNATTFLVASELFPTEMRGVAHGFSAAVGKLGALSADIILGVVDDRMKFYLSAAAGGMGVLVTLLWVPELCTLDLAEGDLRWAALCRDDMEGYTGEAVNPANLSLWERMAGVGARYTADTLVLVMCV</sequence>
<comment type="subcellular location">
    <subcellularLocation>
        <location evidence="1">Membrane</location>
        <topology evidence="1">Multi-pass membrane protein</topology>
    </subcellularLocation>
</comment>
<name>A0AAW1RZL6_9CHLO</name>
<feature type="transmembrane region" description="Helical" evidence="5">
    <location>
        <begin position="489"/>
        <end position="507"/>
    </location>
</feature>
<dbReference type="PROSITE" id="PS00216">
    <property type="entry name" value="SUGAR_TRANSPORT_1"/>
    <property type="match status" value="1"/>
</dbReference>
<feature type="transmembrane region" description="Helical" evidence="5">
    <location>
        <begin position="396"/>
        <end position="416"/>
    </location>
</feature>
<evidence type="ECO:0000256" key="5">
    <source>
        <dbReference type="SAM" id="Phobius"/>
    </source>
</evidence>
<reference evidence="7 8" key="1">
    <citation type="journal article" date="2024" name="Nat. Commun.">
        <title>Phylogenomics reveals the evolutionary origins of lichenization in chlorophyte algae.</title>
        <authorList>
            <person name="Puginier C."/>
            <person name="Libourel C."/>
            <person name="Otte J."/>
            <person name="Skaloud P."/>
            <person name="Haon M."/>
            <person name="Grisel S."/>
            <person name="Petersen M."/>
            <person name="Berrin J.G."/>
            <person name="Delaux P.M."/>
            <person name="Dal Grande F."/>
            <person name="Keller J."/>
        </authorList>
    </citation>
    <scope>NUCLEOTIDE SEQUENCE [LARGE SCALE GENOMIC DNA]</scope>
    <source>
        <strain evidence="7 8">SAG 245.80</strain>
    </source>
</reference>
<dbReference type="InterPro" id="IPR005829">
    <property type="entry name" value="Sugar_transporter_CS"/>
</dbReference>
<dbReference type="InterPro" id="IPR005828">
    <property type="entry name" value="MFS_sugar_transport-like"/>
</dbReference>
<dbReference type="Pfam" id="PF00083">
    <property type="entry name" value="Sugar_tr"/>
    <property type="match status" value="1"/>
</dbReference>
<feature type="transmembrane region" description="Helical" evidence="5">
    <location>
        <begin position="210"/>
        <end position="232"/>
    </location>
</feature>
<keyword evidence="4 5" id="KW-0472">Membrane</keyword>
<feature type="transmembrane region" description="Helical" evidence="5">
    <location>
        <begin position="252"/>
        <end position="270"/>
    </location>
</feature>
<dbReference type="Gene3D" id="1.20.1250.20">
    <property type="entry name" value="MFS general substrate transporter like domains"/>
    <property type="match status" value="1"/>
</dbReference>
<dbReference type="GO" id="GO:0016020">
    <property type="term" value="C:membrane"/>
    <property type="evidence" value="ECO:0007669"/>
    <property type="project" value="UniProtKB-SubCell"/>
</dbReference>
<evidence type="ECO:0000256" key="1">
    <source>
        <dbReference type="ARBA" id="ARBA00004141"/>
    </source>
</evidence>